<dbReference type="STRING" id="1437875.CFRA_11055"/>
<evidence type="ECO:0000313" key="2">
    <source>
        <dbReference type="Proteomes" id="UP000185434"/>
    </source>
</evidence>
<accession>A0A1L7CUW0</accession>
<organism evidence="1 2">
    <name type="scientific">Corynebacterium frankenforstense DSM 45800</name>
    <dbReference type="NCBI Taxonomy" id="1437875"/>
    <lineage>
        <taxon>Bacteria</taxon>
        <taxon>Bacillati</taxon>
        <taxon>Actinomycetota</taxon>
        <taxon>Actinomycetes</taxon>
        <taxon>Mycobacteriales</taxon>
        <taxon>Corynebacteriaceae</taxon>
        <taxon>Corynebacterium</taxon>
    </lineage>
</organism>
<proteinExistence type="predicted"/>
<evidence type="ECO:0000313" key="1">
    <source>
        <dbReference type="EMBL" id="APT89676.1"/>
    </source>
</evidence>
<dbReference type="KEGG" id="cfk:CFRA_11055"/>
<sequence length="74" mass="8265">MEPDFYWDVGDLSCGQLLVKLKLAFRDEFAPGEVLHLTATGEGIFIDVTAWCGLTGNTLVYSDPPTFIIRKKED</sequence>
<protein>
    <submittedName>
        <fullName evidence="1">Uncharacterized protein</fullName>
    </submittedName>
</protein>
<dbReference type="SUPFAM" id="SSF64307">
    <property type="entry name" value="SirA-like"/>
    <property type="match status" value="1"/>
</dbReference>
<gene>
    <name evidence="1" type="ORF">CFRA_11055</name>
</gene>
<dbReference type="EMBL" id="CP009247">
    <property type="protein sequence ID" value="APT89676.1"/>
    <property type="molecule type" value="Genomic_DNA"/>
</dbReference>
<dbReference type="Gene3D" id="3.30.110.40">
    <property type="entry name" value="TusA-like domain"/>
    <property type="match status" value="1"/>
</dbReference>
<reference evidence="1 2" key="1">
    <citation type="submission" date="2014-08" db="EMBL/GenBank/DDBJ databases">
        <title>Complete genome sequence of Corynebacterium frankenforstense ST18(T) (=DSM 45800(T)), isolated from raw cow milk.</title>
        <authorList>
            <person name="Ruckert C."/>
            <person name="Albersmeier A."/>
            <person name="Winkler A."/>
            <person name="Lipski A."/>
            <person name="Kalinowski J."/>
        </authorList>
    </citation>
    <scope>NUCLEOTIDE SEQUENCE [LARGE SCALE GENOMIC DNA]</scope>
    <source>
        <strain evidence="1 2">ST18</strain>
    </source>
</reference>
<dbReference type="AlphaFoldDB" id="A0A1L7CUW0"/>
<keyword evidence="2" id="KW-1185">Reference proteome</keyword>
<dbReference type="Proteomes" id="UP000185434">
    <property type="component" value="Chromosome"/>
</dbReference>
<dbReference type="InterPro" id="IPR036868">
    <property type="entry name" value="TusA-like_sf"/>
</dbReference>
<name>A0A1L7CUW0_9CORY</name>